<proteinExistence type="predicted"/>
<keyword evidence="2" id="KW-1185">Reference proteome</keyword>
<organism evidence="1 2">
    <name type="scientific">Hyalomma asiaticum</name>
    <name type="common">Tick</name>
    <dbReference type="NCBI Taxonomy" id="266040"/>
    <lineage>
        <taxon>Eukaryota</taxon>
        <taxon>Metazoa</taxon>
        <taxon>Ecdysozoa</taxon>
        <taxon>Arthropoda</taxon>
        <taxon>Chelicerata</taxon>
        <taxon>Arachnida</taxon>
        <taxon>Acari</taxon>
        <taxon>Parasitiformes</taxon>
        <taxon>Ixodida</taxon>
        <taxon>Ixodoidea</taxon>
        <taxon>Ixodidae</taxon>
        <taxon>Hyalomminae</taxon>
        <taxon>Hyalomma</taxon>
    </lineage>
</organism>
<sequence length="260" mass="29253">MNIRQCISGSPPRILRWSADEHTKRKELSETFCGSEAYAAPEILQGICYLPKLADVWSLGVILYVMVTGLLPYESNGLLRQVRLQMTRMVRFPKVLPLSPELKNLIRGMLEPVVTLRASMGRVIRHPWIKRYPSPFKEINRKIYAYEASQQKARMEEQSAAAALMAEQAVPAGIREATLQIHPFQNQPAESKQKLEMKMAAARRALQTCGKLFQRATPGAFVWFAARPESSEETRASVSPRFSLCATEPSDETYVAPSGQ</sequence>
<name>A0ACB7SH65_HYAAI</name>
<protein>
    <submittedName>
        <fullName evidence="1">Uncharacterized protein</fullName>
    </submittedName>
</protein>
<dbReference type="Proteomes" id="UP000821845">
    <property type="component" value="Chromosome 4"/>
</dbReference>
<evidence type="ECO:0000313" key="2">
    <source>
        <dbReference type="Proteomes" id="UP000821845"/>
    </source>
</evidence>
<reference evidence="1" key="1">
    <citation type="submission" date="2020-05" db="EMBL/GenBank/DDBJ databases">
        <title>Large-scale comparative analyses of tick genomes elucidate their genetic diversity and vector capacities.</title>
        <authorList>
            <person name="Jia N."/>
            <person name="Wang J."/>
            <person name="Shi W."/>
            <person name="Du L."/>
            <person name="Sun Y."/>
            <person name="Zhan W."/>
            <person name="Jiang J."/>
            <person name="Wang Q."/>
            <person name="Zhang B."/>
            <person name="Ji P."/>
            <person name="Sakyi L.B."/>
            <person name="Cui X."/>
            <person name="Yuan T."/>
            <person name="Jiang B."/>
            <person name="Yang W."/>
            <person name="Lam T.T.-Y."/>
            <person name="Chang Q."/>
            <person name="Ding S."/>
            <person name="Wang X."/>
            <person name="Zhu J."/>
            <person name="Ruan X."/>
            <person name="Zhao L."/>
            <person name="Wei J."/>
            <person name="Que T."/>
            <person name="Du C."/>
            <person name="Cheng J."/>
            <person name="Dai P."/>
            <person name="Han X."/>
            <person name="Huang E."/>
            <person name="Gao Y."/>
            <person name="Liu J."/>
            <person name="Shao H."/>
            <person name="Ye R."/>
            <person name="Li L."/>
            <person name="Wei W."/>
            <person name="Wang X."/>
            <person name="Wang C."/>
            <person name="Yang T."/>
            <person name="Huo Q."/>
            <person name="Li W."/>
            <person name="Guo W."/>
            <person name="Chen H."/>
            <person name="Zhou L."/>
            <person name="Ni X."/>
            <person name="Tian J."/>
            <person name="Zhou Y."/>
            <person name="Sheng Y."/>
            <person name="Liu T."/>
            <person name="Pan Y."/>
            <person name="Xia L."/>
            <person name="Li J."/>
            <person name="Zhao F."/>
            <person name="Cao W."/>
        </authorList>
    </citation>
    <scope>NUCLEOTIDE SEQUENCE</scope>
    <source>
        <strain evidence="1">Hyas-2018</strain>
    </source>
</reference>
<evidence type="ECO:0000313" key="1">
    <source>
        <dbReference type="EMBL" id="KAH6933254.1"/>
    </source>
</evidence>
<gene>
    <name evidence="1" type="ORF">HPB50_013880</name>
</gene>
<dbReference type="EMBL" id="CM023484">
    <property type="protein sequence ID" value="KAH6933254.1"/>
    <property type="molecule type" value="Genomic_DNA"/>
</dbReference>
<accession>A0ACB7SH65</accession>
<comment type="caution">
    <text evidence="1">The sequence shown here is derived from an EMBL/GenBank/DDBJ whole genome shotgun (WGS) entry which is preliminary data.</text>
</comment>